<name>A0A1E7F4A2_9STRA</name>
<organism evidence="1 2">
    <name type="scientific">Fragilariopsis cylindrus CCMP1102</name>
    <dbReference type="NCBI Taxonomy" id="635003"/>
    <lineage>
        <taxon>Eukaryota</taxon>
        <taxon>Sar</taxon>
        <taxon>Stramenopiles</taxon>
        <taxon>Ochrophyta</taxon>
        <taxon>Bacillariophyta</taxon>
        <taxon>Bacillariophyceae</taxon>
        <taxon>Bacillariophycidae</taxon>
        <taxon>Bacillariales</taxon>
        <taxon>Bacillariaceae</taxon>
        <taxon>Fragilariopsis</taxon>
    </lineage>
</organism>
<reference evidence="1 2" key="1">
    <citation type="submission" date="2016-09" db="EMBL/GenBank/DDBJ databases">
        <title>Extensive genetic diversity and differential bi-allelic expression allows diatom success in the polar Southern Ocean.</title>
        <authorList>
            <consortium name="DOE Joint Genome Institute"/>
            <person name="Mock T."/>
            <person name="Otillar R.P."/>
            <person name="Strauss J."/>
            <person name="Dupont C."/>
            <person name="Frickenhaus S."/>
            <person name="Maumus F."/>
            <person name="Mcmullan M."/>
            <person name="Sanges R."/>
            <person name="Schmutz J."/>
            <person name="Toseland A."/>
            <person name="Valas R."/>
            <person name="Veluchamy A."/>
            <person name="Ward B.J."/>
            <person name="Allen A."/>
            <person name="Barry K."/>
            <person name="Falciatore A."/>
            <person name="Ferrante M."/>
            <person name="Fortunato A.E."/>
            <person name="Gloeckner G."/>
            <person name="Gruber A."/>
            <person name="Hipkin R."/>
            <person name="Janech M."/>
            <person name="Kroth P."/>
            <person name="Leese F."/>
            <person name="Lindquist E."/>
            <person name="Lyon B.R."/>
            <person name="Martin J."/>
            <person name="Mayer C."/>
            <person name="Parker M."/>
            <person name="Quesneville H."/>
            <person name="Raymond J."/>
            <person name="Uhlig C."/>
            <person name="Valentin K.U."/>
            <person name="Worden A.Z."/>
            <person name="Armbrust E.V."/>
            <person name="Bowler C."/>
            <person name="Green B."/>
            <person name="Moulton V."/>
            <person name="Van Oosterhout C."/>
            <person name="Grigoriev I."/>
        </authorList>
    </citation>
    <scope>NUCLEOTIDE SEQUENCE [LARGE SCALE GENOMIC DNA]</scope>
    <source>
        <strain evidence="1 2">CCMP1102</strain>
    </source>
</reference>
<dbReference type="KEGG" id="fcy:FRACYDRAFT_270256"/>
<sequence length="115" mass="13509">MSTLFQAASNRVFVPALHRYTIVNSISRRSMMMSFEEKVRLKGKVEEDRYLKVQENQWLEKLRTLKAQEEKDRHQKHQDEVVGPVKKDLFDLLSKTGDTISDEGLENLAKFRLDL</sequence>
<dbReference type="Proteomes" id="UP000095751">
    <property type="component" value="Unassembled WGS sequence"/>
</dbReference>
<gene>
    <name evidence="1" type="ORF">FRACYDRAFT_270256</name>
</gene>
<evidence type="ECO:0000313" key="2">
    <source>
        <dbReference type="Proteomes" id="UP000095751"/>
    </source>
</evidence>
<accession>A0A1E7F4A2</accession>
<evidence type="ECO:0000313" key="1">
    <source>
        <dbReference type="EMBL" id="OEU12966.1"/>
    </source>
</evidence>
<dbReference type="InParanoid" id="A0A1E7F4A2"/>
<protein>
    <submittedName>
        <fullName evidence="1">Uncharacterized protein</fullName>
    </submittedName>
</protein>
<proteinExistence type="predicted"/>
<keyword evidence="2" id="KW-1185">Reference proteome</keyword>
<dbReference type="OrthoDB" id="44397at2759"/>
<dbReference type="EMBL" id="KV784363">
    <property type="protein sequence ID" value="OEU12966.1"/>
    <property type="molecule type" value="Genomic_DNA"/>
</dbReference>
<dbReference type="AlphaFoldDB" id="A0A1E7F4A2"/>